<dbReference type="EMBL" id="AZIL01000353">
    <property type="protein sequence ID" value="EWM28140.1"/>
    <property type="molecule type" value="Genomic_DNA"/>
</dbReference>
<keyword evidence="6" id="KW-1185">Reference proteome</keyword>
<evidence type="ECO:0000313" key="6">
    <source>
        <dbReference type="Proteomes" id="UP000019335"/>
    </source>
</evidence>
<proteinExistence type="inferred from homology"/>
<dbReference type="AlphaFoldDB" id="W7TM17"/>
<keyword evidence="2" id="KW-0520">NAD</keyword>
<dbReference type="InterPro" id="IPR036291">
    <property type="entry name" value="NAD(P)-bd_dom_sf"/>
</dbReference>
<accession>W7TM17</accession>
<reference evidence="5 6" key="1">
    <citation type="journal article" date="2014" name="Mol. Plant">
        <title>Chromosome Scale Genome Assembly and Transcriptome Profiling of Nannochloropsis gaditana in Nitrogen Depletion.</title>
        <authorList>
            <person name="Corteggiani Carpinelli E."/>
            <person name="Telatin A."/>
            <person name="Vitulo N."/>
            <person name="Forcato C."/>
            <person name="D'Angelo M."/>
            <person name="Schiavon R."/>
            <person name="Vezzi A."/>
            <person name="Giacometti G.M."/>
            <person name="Morosinotto T."/>
            <person name="Valle G."/>
        </authorList>
    </citation>
    <scope>NUCLEOTIDE SEQUENCE [LARGE SCALE GENOMIC DNA]</scope>
    <source>
        <strain evidence="5 6">B-31</strain>
    </source>
</reference>
<keyword evidence="4" id="KW-0732">Signal</keyword>
<name>W7TM17_9STRA</name>
<dbReference type="SUPFAM" id="SSF51735">
    <property type="entry name" value="NAD(P)-binding Rossmann-fold domains"/>
    <property type="match status" value="1"/>
</dbReference>
<sequence length="372" mass="40987">MTPLLLFLLCITPASGFGAPRAPLISGQESTSRLFVFGLGYVGARLAREMDESPGWAVAGTVISLSLASSIPPSVRVFEFDACPAAPKLLDPQGLCFLRRATHVLISIPPMDGYDPVVDLYRSELLKNCACLRWLGYLSSTSVYGDRQGAWVTEDDEVRPVTSKALARVRAEQAWMELRQCMPDRPLLCRVFRLAGIYGPDRNALTTLRKGMSGAQGGGSLPRLDGDSFVSRIHVEDIIRILRCSMDETVETGTEVEIYNVADNRPASRLEVFSFAARLLGDESILSNYHHAPSASTNAHHFPSTSPRALSRRARRPESKRVSNKKMRKLLSESKAALASLNLRHPTFIEGLCSILKDEKADIEQKNLENNS</sequence>
<feature type="chain" id="PRO_5004900995" evidence="4">
    <location>
        <begin position="17"/>
        <end position="372"/>
    </location>
</feature>
<evidence type="ECO:0000256" key="2">
    <source>
        <dbReference type="ARBA" id="ARBA00023027"/>
    </source>
</evidence>
<dbReference type="Proteomes" id="UP000019335">
    <property type="component" value="Chromosome 5"/>
</dbReference>
<evidence type="ECO:0000256" key="1">
    <source>
        <dbReference type="ARBA" id="ARBA00007637"/>
    </source>
</evidence>
<dbReference type="PANTHER" id="PTHR43574">
    <property type="entry name" value="EPIMERASE-RELATED"/>
    <property type="match status" value="1"/>
</dbReference>
<organism evidence="5 6">
    <name type="scientific">Nannochloropsis gaditana</name>
    <dbReference type="NCBI Taxonomy" id="72520"/>
    <lineage>
        <taxon>Eukaryota</taxon>
        <taxon>Sar</taxon>
        <taxon>Stramenopiles</taxon>
        <taxon>Ochrophyta</taxon>
        <taxon>Eustigmatophyceae</taxon>
        <taxon>Eustigmatales</taxon>
        <taxon>Monodopsidaceae</taxon>
        <taxon>Nannochloropsis</taxon>
    </lineage>
</organism>
<comment type="similarity">
    <text evidence="1">Belongs to the NAD(P)-dependent epimerase/dehydratase family.</text>
</comment>
<protein>
    <submittedName>
        <fullName evidence="5">Nad-dependent epimerase dehydratase</fullName>
    </submittedName>
</protein>
<feature type="region of interest" description="Disordered" evidence="3">
    <location>
        <begin position="293"/>
        <end position="327"/>
    </location>
</feature>
<feature type="signal peptide" evidence="4">
    <location>
        <begin position="1"/>
        <end position="16"/>
    </location>
</feature>
<comment type="caution">
    <text evidence="5">The sequence shown here is derived from an EMBL/GenBank/DDBJ whole genome shotgun (WGS) entry which is preliminary data.</text>
</comment>
<evidence type="ECO:0000313" key="5">
    <source>
        <dbReference type="EMBL" id="EWM28140.1"/>
    </source>
</evidence>
<evidence type="ECO:0000256" key="3">
    <source>
        <dbReference type="SAM" id="MobiDB-lite"/>
    </source>
</evidence>
<dbReference type="OrthoDB" id="5824at2759"/>
<dbReference type="Gene3D" id="3.40.50.720">
    <property type="entry name" value="NAD(P)-binding Rossmann-like Domain"/>
    <property type="match status" value="1"/>
</dbReference>
<gene>
    <name evidence="5" type="ORF">Naga_100036g45</name>
</gene>
<evidence type="ECO:0000256" key="4">
    <source>
        <dbReference type="SAM" id="SignalP"/>
    </source>
</evidence>